<dbReference type="InterPro" id="IPR010310">
    <property type="entry name" value="T7SS_ESAT-6-like"/>
</dbReference>
<feature type="region of interest" description="Disordered" evidence="2">
    <location>
        <begin position="494"/>
        <end position="700"/>
    </location>
</feature>
<feature type="compositionally biased region" description="Basic and acidic residues" evidence="2">
    <location>
        <begin position="326"/>
        <end position="339"/>
    </location>
</feature>
<feature type="compositionally biased region" description="Gly residues" evidence="2">
    <location>
        <begin position="655"/>
        <end position="677"/>
    </location>
</feature>
<dbReference type="InterPro" id="IPR036689">
    <property type="entry name" value="ESAT-6-like_sf"/>
</dbReference>
<accession>A0A5M7C610</accession>
<feature type="compositionally biased region" description="Pro residues" evidence="2">
    <location>
        <begin position="296"/>
        <end position="311"/>
    </location>
</feature>
<evidence type="ECO:0000313" key="4">
    <source>
        <dbReference type="Proteomes" id="UP000323946"/>
    </source>
</evidence>
<evidence type="ECO:0008006" key="5">
    <source>
        <dbReference type="Google" id="ProtNLM"/>
    </source>
</evidence>
<feature type="compositionally biased region" description="Gly residues" evidence="2">
    <location>
        <begin position="314"/>
        <end position="325"/>
    </location>
</feature>
<dbReference type="SUPFAM" id="SSF140453">
    <property type="entry name" value="EsxAB dimer-like"/>
    <property type="match status" value="1"/>
</dbReference>
<dbReference type="EMBL" id="VWPH01000006">
    <property type="protein sequence ID" value="KAA5833735.1"/>
    <property type="molecule type" value="Genomic_DNA"/>
</dbReference>
<feature type="compositionally biased region" description="Gly residues" evidence="2">
    <location>
        <begin position="238"/>
        <end position="295"/>
    </location>
</feature>
<dbReference type="Gene3D" id="1.10.287.1060">
    <property type="entry name" value="ESAT-6-like"/>
    <property type="match status" value="1"/>
</dbReference>
<keyword evidence="1" id="KW-0175">Coiled coil</keyword>
<organism evidence="3 4">
    <name type="scientific">Saccharopolyspora hirsuta</name>
    <dbReference type="NCBI Taxonomy" id="1837"/>
    <lineage>
        <taxon>Bacteria</taxon>
        <taxon>Bacillati</taxon>
        <taxon>Actinomycetota</taxon>
        <taxon>Actinomycetes</taxon>
        <taxon>Pseudonocardiales</taxon>
        <taxon>Pseudonocardiaceae</taxon>
        <taxon>Saccharopolyspora</taxon>
    </lineage>
</organism>
<dbReference type="Pfam" id="PF06013">
    <property type="entry name" value="WXG100"/>
    <property type="match status" value="1"/>
</dbReference>
<reference evidence="3 4" key="1">
    <citation type="submission" date="2019-09" db="EMBL/GenBank/DDBJ databases">
        <title>Draft genome sequence of the thermophilic Saccharopolyspora hirsuta VKM Ac-666T.</title>
        <authorList>
            <person name="Lobastova T.G."/>
            <person name="Fokina V."/>
            <person name="Bragin E.Y."/>
            <person name="Shtratnikova V.Y."/>
            <person name="Starodumova I.P."/>
            <person name="Tarlachkov S.V."/>
            <person name="Donova M.V."/>
        </authorList>
    </citation>
    <scope>NUCLEOTIDE SEQUENCE [LARGE SCALE GENOMIC DNA]</scope>
    <source>
        <strain evidence="3 4">VKM Ac-666</strain>
    </source>
</reference>
<feature type="compositionally biased region" description="Pro residues" evidence="2">
    <location>
        <begin position="376"/>
        <end position="391"/>
    </location>
</feature>
<name>A0A5M7C610_SACHI</name>
<evidence type="ECO:0000256" key="2">
    <source>
        <dbReference type="SAM" id="MobiDB-lite"/>
    </source>
</evidence>
<dbReference type="OrthoDB" id="3692636at2"/>
<keyword evidence="4" id="KW-1185">Reference proteome</keyword>
<feature type="compositionally biased region" description="Polar residues" evidence="2">
    <location>
        <begin position="683"/>
        <end position="693"/>
    </location>
</feature>
<feature type="compositionally biased region" description="Low complexity" evidence="2">
    <location>
        <begin position="502"/>
        <end position="517"/>
    </location>
</feature>
<feature type="region of interest" description="Disordered" evidence="2">
    <location>
        <begin position="1"/>
        <end position="20"/>
    </location>
</feature>
<sequence length="716" mass="70830">MPQHLQQAQGDISKEGVQKRYDEQRDINFANFKADADELKEAAKTQREQSQAMADKMAAAWGNWSGSASEASQKNFADINAGATKVGDYLGDTSQIINDAVHNVSKTVVDKAKNVLDAIPDRNTVGGRTSQQIRNIIDCASKTPSEDQMIEVCGYFGIEVDNGCTESDTFKTKVAQESTSWLAGTFKPDFEEKYNAVIKICDDTKKAVDDHWKVLTDHLAGVEEDPFKNPGGKDDGGQPDGQQGGGNNGGGGTPGGGGGGGGTPGGGGGGGGVPGGGGGGTGAGGGGVGPDGGGIPKPPEAPEMPKPPEMPMPGEGGAGGAGAGGENEKVTLGEGKDAVSVEAPGADGKTKVELMGPDGQPKTYEVDFGGQGGPGQPMPGQPGVPGQPVPGVPGGVQTMPAPAPGMGAPGQGGEGAIPVQPGEDGKAVINEGDRTITLERTPTGEVKVSVDNGGGQPPLNQTIGFGGDQPNAPIGGPEGVQPAEFREAFRAEPTMPEAGVSTPPAAGTAMPAPDMGAPLPPPDAGAGSAMPTYDGAGSAMPGSDGVGTMPAPGSPAPGMVDPTAPAPTTAQAASLSSFSPTGEGVQNSFGSASGQLFGDGPGQPGAQTGSTGLSSFGDSASSDSQGATGLSSFGGEAGQGQGSGQQSSQNPSAAAGGGMMGGGMMGAMGGAHGGQQGGEQERSNSSPWRTQGQLFDDGVQASNVRFQSVLGEDRDR</sequence>
<feature type="region of interest" description="Disordered" evidence="2">
    <location>
        <begin position="222"/>
        <end position="480"/>
    </location>
</feature>
<dbReference type="AlphaFoldDB" id="A0A5M7C610"/>
<protein>
    <recommendedName>
        <fullName evidence="5">WXG100 family type VII secretion target</fullName>
    </recommendedName>
</protein>
<comment type="caution">
    <text evidence="3">The sequence shown here is derived from an EMBL/GenBank/DDBJ whole genome shotgun (WGS) entry which is preliminary data.</text>
</comment>
<feature type="compositionally biased region" description="Basic and acidic residues" evidence="2">
    <location>
        <begin position="423"/>
        <end position="437"/>
    </location>
</feature>
<feature type="compositionally biased region" description="Low complexity" evidence="2">
    <location>
        <begin position="610"/>
        <end position="634"/>
    </location>
</feature>
<dbReference type="Proteomes" id="UP000323946">
    <property type="component" value="Unassembled WGS sequence"/>
</dbReference>
<proteinExistence type="predicted"/>
<evidence type="ECO:0000313" key="3">
    <source>
        <dbReference type="EMBL" id="KAA5833735.1"/>
    </source>
</evidence>
<feature type="compositionally biased region" description="Basic and acidic residues" evidence="2">
    <location>
        <begin position="225"/>
        <end position="236"/>
    </location>
</feature>
<gene>
    <name evidence="3" type="ORF">F1721_14400</name>
</gene>
<feature type="compositionally biased region" description="Polar residues" evidence="2">
    <location>
        <begin position="1"/>
        <end position="10"/>
    </location>
</feature>
<feature type="coiled-coil region" evidence="1">
    <location>
        <begin position="29"/>
        <end position="56"/>
    </location>
</feature>
<evidence type="ECO:0000256" key="1">
    <source>
        <dbReference type="SAM" id="Coils"/>
    </source>
</evidence>
<feature type="compositionally biased region" description="Low complexity" evidence="2">
    <location>
        <begin position="562"/>
        <end position="573"/>
    </location>
</feature>
<feature type="compositionally biased region" description="Polar residues" evidence="2">
    <location>
        <begin position="574"/>
        <end position="594"/>
    </location>
</feature>
<feature type="compositionally biased region" description="Low complexity" evidence="2">
    <location>
        <begin position="644"/>
        <end position="654"/>
    </location>
</feature>